<gene>
    <name evidence="2" type="ORF">PT015_00935</name>
</gene>
<evidence type="ECO:0000256" key="1">
    <source>
        <dbReference type="SAM" id="SignalP"/>
    </source>
</evidence>
<keyword evidence="3" id="KW-1185">Reference proteome</keyword>
<evidence type="ECO:0000313" key="2">
    <source>
        <dbReference type="EMBL" id="WIM88123.1"/>
    </source>
</evidence>
<dbReference type="RefSeq" id="WP_285188162.1">
    <property type="nucleotide sequence ID" value="NZ_CP126981.1"/>
</dbReference>
<dbReference type="EMBL" id="CP126981">
    <property type="protein sequence ID" value="WIM88123.1"/>
    <property type="molecule type" value="Genomic_DNA"/>
</dbReference>
<dbReference type="Proteomes" id="UP001236585">
    <property type="component" value="Chromosome"/>
</dbReference>
<organism evidence="2 3">
    <name type="scientific">Candidatus Mycobacterium wuenschmannii</name>
    <dbReference type="NCBI Taxonomy" id="3027808"/>
    <lineage>
        <taxon>Bacteria</taxon>
        <taxon>Bacillati</taxon>
        <taxon>Actinomycetota</taxon>
        <taxon>Actinomycetes</taxon>
        <taxon>Mycobacteriales</taxon>
        <taxon>Mycobacteriaceae</taxon>
        <taxon>Mycobacterium</taxon>
    </lineage>
</organism>
<reference evidence="2 3" key="1">
    <citation type="journal article" date="2023" name="Microbiol. Resour. Announc.">
        <title>Complete Genome Sequence of Mycobacterium wuenschmanii, a novel Nontuberculous Mycobacterium Isolated from a captive population of Amazon Milk Frogs.</title>
        <authorList>
            <person name="Hicks J."/>
            <person name="Zeineldin M."/>
            <person name="Ward H."/>
            <person name="Wuenschmann A."/>
            <person name="Camp P."/>
            <person name="Farrell D."/>
            <person name="Lehman K."/>
            <person name="Thacker T."/>
            <person name="Cuthbert E."/>
        </authorList>
    </citation>
    <scope>NUCLEOTIDE SEQUENCE [LARGE SCALE GENOMIC DNA]</scope>
    <source>
        <strain evidence="2 3">Wuenschmanii</strain>
    </source>
</reference>
<evidence type="ECO:0000313" key="3">
    <source>
        <dbReference type="Proteomes" id="UP001236585"/>
    </source>
</evidence>
<accession>A0ABY8VX03</accession>
<keyword evidence="1" id="KW-0732">Signal</keyword>
<feature type="chain" id="PRO_5047391763" evidence="1">
    <location>
        <begin position="36"/>
        <end position="225"/>
    </location>
</feature>
<sequence>MKMNNCSAKGLAMVVSAAAGALIGAALLGGPVARADDTGPIWPFGVIPYVDLPGSAGTPTDSDVSGIPLLLATTQQTVPYSILDEYTQQLLGSYDAKENDAVALFVLNDWSQVIDSAGAAPADGTLFDHSALFLPTIGPFTPEVTYLPLVQNYYELDPTGTTQDLFGFGIVGNGVENYISIGPAGTMDELIVQGFVFPIFDIPATASTGAAIDGGASLFDLSNLF</sequence>
<proteinExistence type="predicted"/>
<name>A0ABY8VX03_9MYCO</name>
<feature type="signal peptide" evidence="1">
    <location>
        <begin position="1"/>
        <end position="35"/>
    </location>
</feature>
<protein>
    <submittedName>
        <fullName evidence="2">Uncharacterized protein</fullName>
    </submittedName>
</protein>